<sequence length="185" mass="20375">MQPASRPPTLPPIAGSLPLHNAAHTPLAASDIGKYRLLERVHACWLAGHRDGQPPARLDPLELPPSVLPYVMLLRLDDDARLTVTLAGSFVCALHGSELRGFSTDDFFAPEQAASVVEAAREVARDNQPGLASRRYVALSRRSWSYVRLLLPLAPDAEGRLRFFKVLDPESLEGSDQYAWVSRKT</sequence>
<gene>
    <name evidence="1" type="ORF">TMPK1_03260</name>
</gene>
<keyword evidence="2" id="KW-1185">Reference proteome</keyword>
<name>A0A8S8X969_9PROT</name>
<accession>A0A8S8X969</accession>
<evidence type="ECO:0000313" key="2">
    <source>
        <dbReference type="Proteomes" id="UP000681075"/>
    </source>
</evidence>
<organism evidence="1 2">
    <name type="scientific">Roseiterribacter gracilis</name>
    <dbReference type="NCBI Taxonomy" id="2812848"/>
    <lineage>
        <taxon>Bacteria</taxon>
        <taxon>Pseudomonadati</taxon>
        <taxon>Pseudomonadota</taxon>
        <taxon>Alphaproteobacteria</taxon>
        <taxon>Rhodospirillales</taxon>
        <taxon>Roseiterribacteraceae</taxon>
        <taxon>Roseiterribacter</taxon>
    </lineage>
</organism>
<evidence type="ECO:0008006" key="3">
    <source>
        <dbReference type="Google" id="ProtNLM"/>
    </source>
</evidence>
<comment type="caution">
    <text evidence="1">The sequence shown here is derived from an EMBL/GenBank/DDBJ whole genome shotgun (WGS) entry which is preliminary data.</text>
</comment>
<proteinExistence type="predicted"/>
<protein>
    <recommendedName>
        <fullName evidence="3">PAS domain-containing protein</fullName>
    </recommendedName>
</protein>
<dbReference type="EMBL" id="BOPV01000001">
    <property type="protein sequence ID" value="GIL38089.1"/>
    <property type="molecule type" value="Genomic_DNA"/>
</dbReference>
<reference evidence="1" key="1">
    <citation type="submission" date="2021-02" db="EMBL/GenBank/DDBJ databases">
        <title>Genome sequence of Rhodospirillales sp. strain TMPK1 isolated from soil.</title>
        <authorList>
            <person name="Nakai R."/>
            <person name="Kusada H."/>
            <person name="Tamaki H."/>
        </authorList>
    </citation>
    <scope>NUCLEOTIDE SEQUENCE</scope>
    <source>
        <strain evidence="1">TMPK1</strain>
    </source>
</reference>
<dbReference type="Pfam" id="PF07310">
    <property type="entry name" value="PAS_5"/>
    <property type="match status" value="1"/>
</dbReference>
<dbReference type="AlphaFoldDB" id="A0A8S8X969"/>
<dbReference type="RefSeq" id="WP_420241022.1">
    <property type="nucleotide sequence ID" value="NZ_BOPV01000001.1"/>
</dbReference>
<dbReference type="Proteomes" id="UP000681075">
    <property type="component" value="Unassembled WGS sequence"/>
</dbReference>
<dbReference type="InterPro" id="IPR009922">
    <property type="entry name" value="DUF1457"/>
</dbReference>
<evidence type="ECO:0000313" key="1">
    <source>
        <dbReference type="EMBL" id="GIL38089.1"/>
    </source>
</evidence>